<proteinExistence type="predicted"/>
<dbReference type="EMBL" id="QKYT01000335">
    <property type="protein sequence ID" value="RIA86957.1"/>
    <property type="molecule type" value="Genomic_DNA"/>
</dbReference>
<evidence type="ECO:0008006" key="3">
    <source>
        <dbReference type="Google" id="ProtNLM"/>
    </source>
</evidence>
<protein>
    <recommendedName>
        <fullName evidence="3">MULE transposase domain-containing protein</fullName>
    </recommendedName>
</protein>
<name>A0A397SSN4_9GLOM</name>
<dbReference type="AlphaFoldDB" id="A0A397SSN4"/>
<accession>A0A397SSN4</accession>
<sequence length="370" mass="43229">MENLTKLVIHAALKIKKVIKKKKQQIYAGITDKSPIEFIELYDLLLESYERESENKENVANSEFIFSCTVNIATLEGDSKEKANFIIKEISDIDKYTWIQPMCHYTCNGYVKITIHENLILSDIEITHILHSTRSDISIPSEVKQFILIYYHVRYIEHGLDINIHQKENPKALCFLTNFWNILNNSQFKVSEIGVDATYNTNNLKFELYVVHAEVDGIFIDFLLQLKILGFEPEFFITEDFAQISAAHFIWKNIKVQLCLWHIKKAVEARLSSNKISQQVNYNSIAAQQQFSFIDLTFDPSLAKEKIVFCPKEIRPLIWKIMNITFTNTNLFQQLMINIFLQLKSEQQQYKKFIISVNKILCHNLDLSIE</sequence>
<gene>
    <name evidence="1" type="ORF">C1645_828514</name>
</gene>
<keyword evidence="2" id="KW-1185">Reference proteome</keyword>
<comment type="caution">
    <text evidence="1">The sequence shown here is derived from an EMBL/GenBank/DDBJ whole genome shotgun (WGS) entry which is preliminary data.</text>
</comment>
<evidence type="ECO:0000313" key="2">
    <source>
        <dbReference type="Proteomes" id="UP000265703"/>
    </source>
</evidence>
<reference evidence="1 2" key="1">
    <citation type="submission" date="2018-06" db="EMBL/GenBank/DDBJ databases">
        <title>Comparative genomics reveals the genomic features of Rhizophagus irregularis, R. cerebriforme, R. diaphanum and Gigaspora rosea, and their symbiotic lifestyle signature.</title>
        <authorList>
            <person name="Morin E."/>
            <person name="San Clemente H."/>
            <person name="Chen E.C.H."/>
            <person name="De La Providencia I."/>
            <person name="Hainaut M."/>
            <person name="Kuo A."/>
            <person name="Kohler A."/>
            <person name="Murat C."/>
            <person name="Tang N."/>
            <person name="Roy S."/>
            <person name="Loubradou J."/>
            <person name="Henrissat B."/>
            <person name="Grigoriev I.V."/>
            <person name="Corradi N."/>
            <person name="Roux C."/>
            <person name="Martin F.M."/>
        </authorList>
    </citation>
    <scope>NUCLEOTIDE SEQUENCE [LARGE SCALE GENOMIC DNA]</scope>
    <source>
        <strain evidence="1 2">DAOM 227022</strain>
    </source>
</reference>
<evidence type="ECO:0000313" key="1">
    <source>
        <dbReference type="EMBL" id="RIA86957.1"/>
    </source>
</evidence>
<dbReference type="Proteomes" id="UP000265703">
    <property type="component" value="Unassembled WGS sequence"/>
</dbReference>
<organism evidence="1 2">
    <name type="scientific">Glomus cerebriforme</name>
    <dbReference type="NCBI Taxonomy" id="658196"/>
    <lineage>
        <taxon>Eukaryota</taxon>
        <taxon>Fungi</taxon>
        <taxon>Fungi incertae sedis</taxon>
        <taxon>Mucoromycota</taxon>
        <taxon>Glomeromycotina</taxon>
        <taxon>Glomeromycetes</taxon>
        <taxon>Glomerales</taxon>
        <taxon>Glomeraceae</taxon>
        <taxon>Glomus</taxon>
    </lineage>
</organism>
<dbReference type="OrthoDB" id="2449435at2759"/>
<dbReference type="STRING" id="658196.A0A397SSN4"/>